<proteinExistence type="predicted"/>
<dbReference type="AlphaFoldDB" id="A0A4P9W2P8"/>
<evidence type="ECO:0000256" key="1">
    <source>
        <dbReference type="SAM" id="MobiDB-lite"/>
    </source>
</evidence>
<keyword evidence="3" id="KW-1185">Reference proteome</keyword>
<feature type="compositionally biased region" description="Basic residues" evidence="1">
    <location>
        <begin position="289"/>
        <end position="300"/>
    </location>
</feature>
<name>A0A4P9W2P8_9FUNG</name>
<feature type="compositionally biased region" description="Polar residues" evidence="1">
    <location>
        <begin position="229"/>
        <end position="243"/>
    </location>
</feature>
<reference evidence="3" key="1">
    <citation type="journal article" date="2018" name="Nat. Microbiol.">
        <title>Leveraging single-cell genomics to expand the fungal tree of life.</title>
        <authorList>
            <person name="Ahrendt S.R."/>
            <person name="Quandt C.A."/>
            <person name="Ciobanu D."/>
            <person name="Clum A."/>
            <person name="Salamov A."/>
            <person name="Andreopoulos B."/>
            <person name="Cheng J.F."/>
            <person name="Woyke T."/>
            <person name="Pelin A."/>
            <person name="Henrissat B."/>
            <person name="Reynolds N.K."/>
            <person name="Benny G.L."/>
            <person name="Smith M.E."/>
            <person name="James T.Y."/>
            <person name="Grigoriev I.V."/>
        </authorList>
    </citation>
    <scope>NUCLEOTIDE SEQUENCE [LARGE SCALE GENOMIC DNA]</scope>
</reference>
<evidence type="ECO:0000313" key="2">
    <source>
        <dbReference type="EMBL" id="RKO86511.1"/>
    </source>
</evidence>
<feature type="region of interest" description="Disordered" evidence="1">
    <location>
        <begin position="152"/>
        <end position="193"/>
    </location>
</feature>
<accession>A0A4P9W2P8</accession>
<feature type="region of interest" description="Disordered" evidence="1">
    <location>
        <begin position="1"/>
        <end position="25"/>
    </location>
</feature>
<feature type="compositionally biased region" description="Gly residues" evidence="1">
    <location>
        <begin position="363"/>
        <end position="382"/>
    </location>
</feature>
<evidence type="ECO:0000313" key="3">
    <source>
        <dbReference type="Proteomes" id="UP000269721"/>
    </source>
</evidence>
<feature type="compositionally biased region" description="Pro residues" evidence="1">
    <location>
        <begin position="246"/>
        <end position="255"/>
    </location>
</feature>
<feature type="region of interest" description="Disordered" evidence="1">
    <location>
        <begin position="229"/>
        <end position="302"/>
    </location>
</feature>
<feature type="compositionally biased region" description="Pro residues" evidence="1">
    <location>
        <begin position="276"/>
        <end position="288"/>
    </location>
</feature>
<protein>
    <submittedName>
        <fullName evidence="2">Uncharacterized protein</fullName>
    </submittedName>
</protein>
<sequence length="426" mass="44014">MSAKKGNMGSMWGNNDHTEQPTRCPQHAIDTSIPLQPCVDKGAHKAQGAFDQGLMGALCGEWRPKWLACPIGYISAYVPIALAWEWRVPTAVNRPMLGLEPAVGSADLRAWCRRLSLTASRNTDSRCLQAPAWRASVLNCLPVSLATGVPVSETPAREMDDSSRLPVPLPPRPADSTGRLRGRDGRAGDGGGAVAATGKCWSVHRPVPEETDLPLARFHLPCLLSPQPLSRSTTAVASPTAHSSPPFKPTVPPRPSIAKSQSMNNLSSHLSSFSAPSPPARPAPPSPHAPRRKAPGPRKHPTADAALASARFNSADPDDPAAISSTPLYGNSLECTLIPSSTAQSLAGSGSVGGSAQSISSSGGTGGAGVGIGSASGGMTGGGDKEQSGRGMKGLFSNLVTSVQGACLLGRGAMLVELTQCEYAHG</sequence>
<feature type="region of interest" description="Disordered" evidence="1">
    <location>
        <begin position="357"/>
        <end position="389"/>
    </location>
</feature>
<gene>
    <name evidence="2" type="ORF">BDK51DRAFT_46705</name>
</gene>
<dbReference type="Proteomes" id="UP000269721">
    <property type="component" value="Unassembled WGS sequence"/>
</dbReference>
<feature type="compositionally biased region" description="Polar residues" evidence="1">
    <location>
        <begin position="258"/>
        <end position="270"/>
    </location>
</feature>
<dbReference type="EMBL" id="KZ998134">
    <property type="protein sequence ID" value="RKO86511.1"/>
    <property type="molecule type" value="Genomic_DNA"/>
</dbReference>
<organism evidence="2 3">
    <name type="scientific">Blyttiomyces helicus</name>
    <dbReference type="NCBI Taxonomy" id="388810"/>
    <lineage>
        <taxon>Eukaryota</taxon>
        <taxon>Fungi</taxon>
        <taxon>Fungi incertae sedis</taxon>
        <taxon>Chytridiomycota</taxon>
        <taxon>Chytridiomycota incertae sedis</taxon>
        <taxon>Chytridiomycetes</taxon>
        <taxon>Chytridiomycetes incertae sedis</taxon>
        <taxon>Blyttiomyces</taxon>
    </lineage>
</organism>